<dbReference type="EMBL" id="JAULSO010000002">
    <property type="protein sequence ID" value="KAK3688505.1"/>
    <property type="molecule type" value="Genomic_DNA"/>
</dbReference>
<organism evidence="1 2">
    <name type="scientific">Podospora appendiculata</name>
    <dbReference type="NCBI Taxonomy" id="314037"/>
    <lineage>
        <taxon>Eukaryota</taxon>
        <taxon>Fungi</taxon>
        <taxon>Dikarya</taxon>
        <taxon>Ascomycota</taxon>
        <taxon>Pezizomycotina</taxon>
        <taxon>Sordariomycetes</taxon>
        <taxon>Sordariomycetidae</taxon>
        <taxon>Sordariales</taxon>
        <taxon>Podosporaceae</taxon>
        <taxon>Podospora</taxon>
    </lineage>
</organism>
<protein>
    <submittedName>
        <fullName evidence="1">Uncharacterized protein</fullName>
    </submittedName>
</protein>
<accession>A0AAE0X9F2</accession>
<sequence>MAVPMACQLQSSACKVPCLTWSWWTAQPSPAQLSEEHYLPTNCRPRLSHWTQIAPGVIGGDDGNYMYWLWTCCAHQTHIRSNSSTTSFTAFDKLPSRRTLHWTSCSQPGASMEFFCHISGGWFQDWLELHKDVPEVQRAPHAAERLQGYHWPGLPIESCSFPTLARLVAYCLVA</sequence>
<name>A0AAE0X9F2_9PEZI</name>
<comment type="caution">
    <text evidence="1">The sequence shown here is derived from an EMBL/GenBank/DDBJ whole genome shotgun (WGS) entry which is preliminary data.</text>
</comment>
<reference evidence="1" key="2">
    <citation type="submission" date="2023-06" db="EMBL/GenBank/DDBJ databases">
        <authorList>
            <consortium name="Lawrence Berkeley National Laboratory"/>
            <person name="Haridas S."/>
            <person name="Hensen N."/>
            <person name="Bonometti L."/>
            <person name="Westerberg I."/>
            <person name="Brannstrom I.O."/>
            <person name="Guillou S."/>
            <person name="Cros-Aarteil S."/>
            <person name="Calhoun S."/>
            <person name="Kuo A."/>
            <person name="Mondo S."/>
            <person name="Pangilinan J."/>
            <person name="Riley R."/>
            <person name="Labutti K."/>
            <person name="Andreopoulos B."/>
            <person name="Lipzen A."/>
            <person name="Chen C."/>
            <person name="Yanf M."/>
            <person name="Daum C."/>
            <person name="Ng V."/>
            <person name="Clum A."/>
            <person name="Steindorff A."/>
            <person name="Ohm R."/>
            <person name="Martin F."/>
            <person name="Silar P."/>
            <person name="Natvig D."/>
            <person name="Lalanne C."/>
            <person name="Gautier V."/>
            <person name="Ament-Velasquez S.L."/>
            <person name="Kruys A."/>
            <person name="Hutchinson M.I."/>
            <person name="Powell A.J."/>
            <person name="Barry K."/>
            <person name="Miller A.N."/>
            <person name="Grigoriev I.V."/>
            <person name="Debuchy R."/>
            <person name="Gladieux P."/>
            <person name="Thoren M.H."/>
            <person name="Johannesson H."/>
        </authorList>
    </citation>
    <scope>NUCLEOTIDE SEQUENCE</scope>
    <source>
        <strain evidence="1">CBS 314.62</strain>
    </source>
</reference>
<gene>
    <name evidence="1" type="ORF">B0T22DRAFT_155896</name>
</gene>
<evidence type="ECO:0000313" key="1">
    <source>
        <dbReference type="EMBL" id="KAK3688505.1"/>
    </source>
</evidence>
<dbReference type="Proteomes" id="UP001270362">
    <property type="component" value="Unassembled WGS sequence"/>
</dbReference>
<evidence type="ECO:0000313" key="2">
    <source>
        <dbReference type="Proteomes" id="UP001270362"/>
    </source>
</evidence>
<proteinExistence type="predicted"/>
<keyword evidence="2" id="KW-1185">Reference proteome</keyword>
<dbReference type="AlphaFoldDB" id="A0AAE0X9F2"/>
<reference evidence="1" key="1">
    <citation type="journal article" date="2023" name="Mol. Phylogenet. Evol.">
        <title>Genome-scale phylogeny and comparative genomics of the fungal order Sordariales.</title>
        <authorList>
            <person name="Hensen N."/>
            <person name="Bonometti L."/>
            <person name="Westerberg I."/>
            <person name="Brannstrom I.O."/>
            <person name="Guillou S."/>
            <person name="Cros-Aarteil S."/>
            <person name="Calhoun S."/>
            <person name="Haridas S."/>
            <person name="Kuo A."/>
            <person name="Mondo S."/>
            <person name="Pangilinan J."/>
            <person name="Riley R."/>
            <person name="LaButti K."/>
            <person name="Andreopoulos B."/>
            <person name="Lipzen A."/>
            <person name="Chen C."/>
            <person name="Yan M."/>
            <person name="Daum C."/>
            <person name="Ng V."/>
            <person name="Clum A."/>
            <person name="Steindorff A."/>
            <person name="Ohm R.A."/>
            <person name="Martin F."/>
            <person name="Silar P."/>
            <person name="Natvig D.O."/>
            <person name="Lalanne C."/>
            <person name="Gautier V."/>
            <person name="Ament-Velasquez S.L."/>
            <person name="Kruys A."/>
            <person name="Hutchinson M.I."/>
            <person name="Powell A.J."/>
            <person name="Barry K."/>
            <person name="Miller A.N."/>
            <person name="Grigoriev I.V."/>
            <person name="Debuchy R."/>
            <person name="Gladieux P."/>
            <person name="Hiltunen Thoren M."/>
            <person name="Johannesson H."/>
        </authorList>
    </citation>
    <scope>NUCLEOTIDE SEQUENCE</scope>
    <source>
        <strain evidence="1">CBS 314.62</strain>
    </source>
</reference>